<name>A0AAN8USQ3_9MAGN</name>
<dbReference type="Proteomes" id="UP001370490">
    <property type="component" value="Unassembled WGS sequence"/>
</dbReference>
<dbReference type="PANTHER" id="PTHR47987:SF13">
    <property type="entry name" value="RECEPTOR-LIKE CYTOSOLIC SERINE_THREONINE-PROTEIN KINASE RBK2"/>
    <property type="match status" value="1"/>
</dbReference>
<evidence type="ECO:0008006" key="4">
    <source>
        <dbReference type="Google" id="ProtNLM"/>
    </source>
</evidence>
<comment type="caution">
    <text evidence="2">The sequence shown here is derived from an EMBL/GenBank/DDBJ whole genome shotgun (WGS) entry which is preliminary data.</text>
</comment>
<accession>A0AAN8USQ3</accession>
<keyword evidence="1" id="KW-0067">ATP-binding</keyword>
<dbReference type="Gene3D" id="1.10.510.10">
    <property type="entry name" value="Transferase(Phosphotransferase) domain 1"/>
    <property type="match status" value="1"/>
</dbReference>
<dbReference type="AlphaFoldDB" id="A0AAN8USQ3"/>
<dbReference type="SUPFAM" id="SSF56112">
    <property type="entry name" value="Protein kinase-like (PK-like)"/>
    <property type="match status" value="1"/>
</dbReference>
<protein>
    <recommendedName>
        <fullName evidence="4">Protein kinase domain-containing protein</fullName>
    </recommendedName>
</protein>
<dbReference type="EMBL" id="JBAMMX010000024">
    <property type="protein sequence ID" value="KAK6916012.1"/>
    <property type="molecule type" value="Genomic_DNA"/>
</dbReference>
<evidence type="ECO:0000313" key="2">
    <source>
        <dbReference type="EMBL" id="KAK6916012.1"/>
    </source>
</evidence>
<evidence type="ECO:0000313" key="3">
    <source>
        <dbReference type="Proteomes" id="UP001370490"/>
    </source>
</evidence>
<dbReference type="InterPro" id="IPR017441">
    <property type="entry name" value="Protein_kinase_ATP_BS"/>
</dbReference>
<organism evidence="2 3">
    <name type="scientific">Dillenia turbinata</name>
    <dbReference type="NCBI Taxonomy" id="194707"/>
    <lineage>
        <taxon>Eukaryota</taxon>
        <taxon>Viridiplantae</taxon>
        <taxon>Streptophyta</taxon>
        <taxon>Embryophyta</taxon>
        <taxon>Tracheophyta</taxon>
        <taxon>Spermatophyta</taxon>
        <taxon>Magnoliopsida</taxon>
        <taxon>eudicotyledons</taxon>
        <taxon>Gunneridae</taxon>
        <taxon>Pentapetalae</taxon>
        <taxon>Dilleniales</taxon>
        <taxon>Dilleniaceae</taxon>
        <taxon>Dillenia</taxon>
    </lineage>
</organism>
<proteinExistence type="predicted"/>
<sequence length="196" mass="22297">MAEFDYEELREATENFSPIRLVGKGSHGSIYKAILRDGNVVAIKRASPDNSKNLKNESFHTVFSTLYAFFDTSCPFGVLLLEIISCRRAIDVSQTSASIVEWAMPLIQLDWMVQIFDSRIPDPRCMADTLRCMLHMAVCCMLSDEKSHPSIGVIIVEIESCLIQQVRLPMWTSIGRSLILLRKRKMIRRQHGTTVM</sequence>
<keyword evidence="3" id="KW-1185">Reference proteome</keyword>
<gene>
    <name evidence="2" type="ORF">RJ641_018873</name>
</gene>
<reference evidence="2 3" key="1">
    <citation type="submission" date="2023-12" db="EMBL/GenBank/DDBJ databases">
        <title>A high-quality genome assembly for Dillenia turbinata (Dilleniales).</title>
        <authorList>
            <person name="Chanderbali A."/>
        </authorList>
    </citation>
    <scope>NUCLEOTIDE SEQUENCE [LARGE SCALE GENOMIC DNA]</scope>
    <source>
        <strain evidence="2">LSX21</strain>
        <tissue evidence="2">Leaf</tissue>
    </source>
</reference>
<dbReference type="InterPro" id="IPR011009">
    <property type="entry name" value="Kinase-like_dom_sf"/>
</dbReference>
<keyword evidence="1" id="KW-0547">Nucleotide-binding</keyword>
<dbReference type="Gene3D" id="3.30.200.20">
    <property type="entry name" value="Phosphorylase Kinase, domain 1"/>
    <property type="match status" value="1"/>
</dbReference>
<dbReference type="GO" id="GO:0005524">
    <property type="term" value="F:ATP binding"/>
    <property type="evidence" value="ECO:0007669"/>
    <property type="project" value="UniProtKB-UniRule"/>
</dbReference>
<dbReference type="PANTHER" id="PTHR47987">
    <property type="entry name" value="OS08G0249100 PROTEIN"/>
    <property type="match status" value="1"/>
</dbReference>
<dbReference type="PROSITE" id="PS00107">
    <property type="entry name" value="PROTEIN_KINASE_ATP"/>
    <property type="match status" value="1"/>
</dbReference>
<feature type="binding site" evidence="1">
    <location>
        <position position="44"/>
    </location>
    <ligand>
        <name>ATP</name>
        <dbReference type="ChEBI" id="CHEBI:30616"/>
    </ligand>
</feature>
<dbReference type="InterPro" id="IPR046958">
    <property type="entry name" value="RBK1/2/STUNTED"/>
</dbReference>
<evidence type="ECO:0000256" key="1">
    <source>
        <dbReference type="PROSITE-ProRule" id="PRU10141"/>
    </source>
</evidence>